<evidence type="ECO:0000313" key="1">
    <source>
        <dbReference type="EMBL" id="GFO05080.1"/>
    </source>
</evidence>
<comment type="caution">
    <text evidence="1">The sequence shown here is derived from an EMBL/GenBank/DDBJ whole genome shotgun (WGS) entry which is preliminary data.</text>
</comment>
<reference evidence="1 2" key="1">
    <citation type="journal article" date="2021" name="Elife">
        <title>Chloroplast acquisition without the gene transfer in kleptoplastic sea slugs, Plakobranchus ocellatus.</title>
        <authorList>
            <person name="Maeda T."/>
            <person name="Takahashi S."/>
            <person name="Yoshida T."/>
            <person name="Shimamura S."/>
            <person name="Takaki Y."/>
            <person name="Nagai Y."/>
            <person name="Toyoda A."/>
            <person name="Suzuki Y."/>
            <person name="Arimoto A."/>
            <person name="Ishii H."/>
            <person name="Satoh N."/>
            <person name="Nishiyama T."/>
            <person name="Hasebe M."/>
            <person name="Maruyama T."/>
            <person name="Minagawa J."/>
            <person name="Obokata J."/>
            <person name="Shigenobu S."/>
        </authorList>
    </citation>
    <scope>NUCLEOTIDE SEQUENCE [LARGE SCALE GENOMIC DNA]</scope>
</reference>
<name>A0AAV4AA85_9GAST</name>
<dbReference type="Proteomes" id="UP000735302">
    <property type="component" value="Unassembled WGS sequence"/>
</dbReference>
<accession>A0AAV4AA85</accession>
<dbReference type="EMBL" id="BLXT01003746">
    <property type="protein sequence ID" value="GFO05080.1"/>
    <property type="molecule type" value="Genomic_DNA"/>
</dbReference>
<organism evidence="1 2">
    <name type="scientific">Plakobranchus ocellatus</name>
    <dbReference type="NCBI Taxonomy" id="259542"/>
    <lineage>
        <taxon>Eukaryota</taxon>
        <taxon>Metazoa</taxon>
        <taxon>Spiralia</taxon>
        <taxon>Lophotrochozoa</taxon>
        <taxon>Mollusca</taxon>
        <taxon>Gastropoda</taxon>
        <taxon>Heterobranchia</taxon>
        <taxon>Euthyneura</taxon>
        <taxon>Panpulmonata</taxon>
        <taxon>Sacoglossa</taxon>
        <taxon>Placobranchoidea</taxon>
        <taxon>Plakobranchidae</taxon>
        <taxon>Plakobranchus</taxon>
    </lineage>
</organism>
<sequence>MHNINCENIPLISSGWEVASVLFCNCGGSIVEPSTLLDPVVAGCGVSPVVADYGVSPVVAGPGVSPVVAGPGVSPVVAGPGVSPVVAGSSACQAP</sequence>
<gene>
    <name evidence="1" type="ORF">PoB_003158500</name>
</gene>
<keyword evidence="2" id="KW-1185">Reference proteome</keyword>
<proteinExistence type="predicted"/>
<protein>
    <submittedName>
        <fullName evidence="1">Uncharacterized protein</fullName>
    </submittedName>
</protein>
<evidence type="ECO:0000313" key="2">
    <source>
        <dbReference type="Proteomes" id="UP000735302"/>
    </source>
</evidence>
<dbReference type="AlphaFoldDB" id="A0AAV4AA85"/>